<keyword evidence="1" id="KW-1133">Transmembrane helix</keyword>
<evidence type="ECO:0000313" key="4">
    <source>
        <dbReference type="Proteomes" id="UP000323274"/>
    </source>
</evidence>
<dbReference type="Gene3D" id="3.40.250.10">
    <property type="entry name" value="Rhodanese-like domain"/>
    <property type="match status" value="1"/>
</dbReference>
<dbReference type="Proteomes" id="UP000323274">
    <property type="component" value="Unassembled WGS sequence"/>
</dbReference>
<feature type="transmembrane region" description="Helical" evidence="1">
    <location>
        <begin position="6"/>
        <end position="27"/>
    </location>
</feature>
<dbReference type="InterPro" id="IPR050229">
    <property type="entry name" value="GlpE_sulfurtransferase"/>
</dbReference>
<gene>
    <name evidence="3" type="ORF">LCIT_12770</name>
</gene>
<dbReference type="AlphaFoldDB" id="A0A5A5U277"/>
<keyword evidence="1" id="KW-0812">Transmembrane</keyword>
<dbReference type="RefSeq" id="WP_004905778.1">
    <property type="nucleotide sequence ID" value="NZ_BJJW01000006.1"/>
</dbReference>
<evidence type="ECO:0000313" key="3">
    <source>
        <dbReference type="EMBL" id="GDZ84035.1"/>
    </source>
</evidence>
<evidence type="ECO:0000256" key="1">
    <source>
        <dbReference type="SAM" id="Phobius"/>
    </source>
</evidence>
<dbReference type="Pfam" id="PF00581">
    <property type="entry name" value="Rhodanese"/>
    <property type="match status" value="1"/>
</dbReference>
<dbReference type="InterPro" id="IPR036873">
    <property type="entry name" value="Rhodanese-like_dom_sf"/>
</dbReference>
<feature type="domain" description="Rhodanese" evidence="2">
    <location>
        <begin position="46"/>
        <end position="133"/>
    </location>
</feature>
<dbReference type="SMART" id="SM00450">
    <property type="entry name" value="RHOD"/>
    <property type="match status" value="1"/>
</dbReference>
<dbReference type="PROSITE" id="PS50206">
    <property type="entry name" value="RHODANESE_3"/>
    <property type="match status" value="1"/>
</dbReference>
<dbReference type="SUPFAM" id="SSF52821">
    <property type="entry name" value="Rhodanese/Cell cycle control phosphatase"/>
    <property type="match status" value="1"/>
</dbReference>
<evidence type="ECO:0000259" key="2">
    <source>
        <dbReference type="PROSITE" id="PS50206"/>
    </source>
</evidence>
<sequence>MNLVVTILMLIVLWLLMTLGTWLWVIMTAKSTGVLLKSAEFADKISEESGQIVDVRESASYKRSHIMGARNMPAMNFTQGKSGLRKDRDIFLYGERLRDVIRASKSLKKQGYDKHNIFLLRGGFAQYNGKKTK</sequence>
<dbReference type="CDD" id="cd00158">
    <property type="entry name" value="RHOD"/>
    <property type="match status" value="1"/>
</dbReference>
<name>A0A5A5U277_LEUCI</name>
<accession>A0A5A5U277</accession>
<proteinExistence type="predicted"/>
<protein>
    <submittedName>
        <fullName evidence="3">NADH dehydrogenase</fullName>
    </submittedName>
</protein>
<dbReference type="EMBL" id="BJJW01000006">
    <property type="protein sequence ID" value="GDZ84035.1"/>
    <property type="molecule type" value="Genomic_DNA"/>
</dbReference>
<dbReference type="PANTHER" id="PTHR43031">
    <property type="entry name" value="FAD-DEPENDENT OXIDOREDUCTASE"/>
    <property type="match status" value="1"/>
</dbReference>
<organism evidence="3 4">
    <name type="scientific">Leuconostoc citreum</name>
    <dbReference type="NCBI Taxonomy" id="33964"/>
    <lineage>
        <taxon>Bacteria</taxon>
        <taxon>Bacillati</taxon>
        <taxon>Bacillota</taxon>
        <taxon>Bacilli</taxon>
        <taxon>Lactobacillales</taxon>
        <taxon>Lactobacillaceae</taxon>
        <taxon>Leuconostoc</taxon>
    </lineage>
</organism>
<comment type="caution">
    <text evidence="3">The sequence shown here is derived from an EMBL/GenBank/DDBJ whole genome shotgun (WGS) entry which is preliminary data.</text>
</comment>
<dbReference type="InterPro" id="IPR001763">
    <property type="entry name" value="Rhodanese-like_dom"/>
</dbReference>
<reference evidence="3 4" key="1">
    <citation type="submission" date="2019-04" db="EMBL/GenBank/DDBJ databases">
        <title>A pseudo-fructophilic Leuconostoc citreum strain F192-5 isolated from peel of satsuma mandarin: the first report for isolation and characterization of strain-dependent fructophilic-like characteristics.</title>
        <authorList>
            <person name="Maeno S."/>
            <person name="Tanizawa Y."/>
            <person name="Kajikawa A."/>
            <person name="Kanesaki Y."/>
            <person name="Kubota E."/>
            <person name="Arita M."/>
            <person name="Leon D."/>
            <person name="Endo A."/>
        </authorList>
    </citation>
    <scope>NUCLEOTIDE SEQUENCE [LARGE SCALE GENOMIC DNA]</scope>
    <source>
        <strain evidence="3 4">F192-5</strain>
    </source>
</reference>
<dbReference type="PANTHER" id="PTHR43031:SF18">
    <property type="entry name" value="RHODANESE-RELATED SULFURTRANSFERASES"/>
    <property type="match status" value="1"/>
</dbReference>
<keyword evidence="1" id="KW-0472">Membrane</keyword>